<gene>
    <name evidence="6" type="ORF">C7383_11121</name>
</gene>
<reference evidence="6 7" key="1">
    <citation type="submission" date="2018-05" db="EMBL/GenBank/DDBJ databases">
        <authorList>
            <person name="Goeker M."/>
            <person name="Huntemann M."/>
            <person name="Clum A."/>
            <person name="Pillay M."/>
            <person name="Palaniappan K."/>
            <person name="Varghese N."/>
            <person name="Mikhailova N."/>
            <person name="Stamatis D."/>
            <person name="Reddy T."/>
            <person name="Daum C."/>
            <person name="Shapiro N."/>
            <person name="Ivanova N."/>
            <person name="Kyrpides N."/>
            <person name="Woyke T."/>
        </authorList>
    </citation>
    <scope>NUCLEOTIDE SEQUENCE [LARGE SCALE GENOMIC DNA]</scope>
    <source>
        <strain evidence="6 7">DSM 26524</strain>
    </source>
</reference>
<dbReference type="Pfam" id="PF13377">
    <property type="entry name" value="Peripla_BP_3"/>
    <property type="match status" value="1"/>
</dbReference>
<dbReference type="Gene3D" id="1.10.260.40">
    <property type="entry name" value="lambda repressor-like DNA-binding domains"/>
    <property type="match status" value="1"/>
</dbReference>
<dbReference type="PRINTS" id="PR00036">
    <property type="entry name" value="HTHLACI"/>
</dbReference>
<dbReference type="InterPro" id="IPR000843">
    <property type="entry name" value="HTH_LacI"/>
</dbReference>
<name>A0AB73T0Z7_9FIRM</name>
<dbReference type="SMART" id="SM00354">
    <property type="entry name" value="HTH_LACI"/>
    <property type="match status" value="1"/>
</dbReference>
<feature type="domain" description="HTH lacI-type" evidence="4">
    <location>
        <begin position="8"/>
        <end position="62"/>
    </location>
</feature>
<dbReference type="Pfam" id="PF00356">
    <property type="entry name" value="LacI"/>
    <property type="match status" value="1"/>
</dbReference>
<sequence>MNTIKKKLTIDDIARLANVSRSTVSRVLNNNPNVNEAKRKRIMDIIDEQHFVPNSMARNLGTGSTRTIAIFVGEITNQYFSEIIRGAEEVAISQGYFPLICLIQNPGREQFYIEEMIQQRASGAIIVSSSIKNAASIRQLAMSMSLVSIQSELCGIAPLYYLDTENQLGIYNITKHLIQLGHRNLAYLSTLPNTTVLEERYAGFCKACSDFHLSFAEDHVLHGYHKEDISVSVENLILSENRPTALCCCNDFSAGIAYQKIRQLGLRIPEDISLTGFDDLPIATIMNPMLTTVKQPIREMGRRAMKLLIESLDNAENPVSGTVLRFPSEVILRESTAPPAAI</sequence>
<dbReference type="Gene3D" id="3.40.50.2300">
    <property type="match status" value="2"/>
</dbReference>
<dbReference type="InterPro" id="IPR010982">
    <property type="entry name" value="Lambda_DNA-bd_dom_sf"/>
</dbReference>
<keyword evidence="2" id="KW-0238">DNA-binding</keyword>
<dbReference type="Proteomes" id="UP000245412">
    <property type="component" value="Unassembled WGS sequence"/>
</dbReference>
<dbReference type="GO" id="GO:0003700">
    <property type="term" value="F:DNA-binding transcription factor activity"/>
    <property type="evidence" value="ECO:0007669"/>
    <property type="project" value="TreeGrafter"/>
</dbReference>
<protein>
    <submittedName>
        <fullName evidence="6">LacI family transcriptional regulator</fullName>
    </submittedName>
</protein>
<dbReference type="InterPro" id="IPR046335">
    <property type="entry name" value="LacI/GalR-like_sensor"/>
</dbReference>
<proteinExistence type="predicted"/>
<dbReference type="PANTHER" id="PTHR30146">
    <property type="entry name" value="LACI-RELATED TRANSCRIPTIONAL REPRESSOR"/>
    <property type="match status" value="1"/>
</dbReference>
<keyword evidence="7" id="KW-1185">Reference proteome</keyword>
<evidence type="ECO:0000256" key="2">
    <source>
        <dbReference type="ARBA" id="ARBA00023125"/>
    </source>
</evidence>
<accession>A0AB73T0Z7</accession>
<feature type="domain" description="HTH cro/C1-type" evidence="5">
    <location>
        <begin position="5"/>
        <end position="31"/>
    </location>
</feature>
<evidence type="ECO:0000259" key="5">
    <source>
        <dbReference type="PROSITE" id="PS50943"/>
    </source>
</evidence>
<evidence type="ECO:0000313" key="7">
    <source>
        <dbReference type="Proteomes" id="UP000245412"/>
    </source>
</evidence>
<organism evidence="6 7">
    <name type="scientific">Murimonas intestini</name>
    <dbReference type="NCBI Taxonomy" id="1337051"/>
    <lineage>
        <taxon>Bacteria</taxon>
        <taxon>Bacillati</taxon>
        <taxon>Bacillota</taxon>
        <taxon>Clostridia</taxon>
        <taxon>Lachnospirales</taxon>
        <taxon>Lachnospiraceae</taxon>
        <taxon>Murimonas</taxon>
    </lineage>
</organism>
<dbReference type="PROSITE" id="PS00356">
    <property type="entry name" value="HTH_LACI_1"/>
    <property type="match status" value="1"/>
</dbReference>
<dbReference type="CDD" id="cd06267">
    <property type="entry name" value="PBP1_LacI_sugar_binding-like"/>
    <property type="match status" value="1"/>
</dbReference>
<evidence type="ECO:0000256" key="3">
    <source>
        <dbReference type="ARBA" id="ARBA00023163"/>
    </source>
</evidence>
<evidence type="ECO:0000256" key="1">
    <source>
        <dbReference type="ARBA" id="ARBA00023015"/>
    </source>
</evidence>
<dbReference type="CDD" id="cd01392">
    <property type="entry name" value="HTH_LacI"/>
    <property type="match status" value="1"/>
</dbReference>
<dbReference type="AlphaFoldDB" id="A0AB73T0Z7"/>
<dbReference type="GO" id="GO:0000976">
    <property type="term" value="F:transcription cis-regulatory region binding"/>
    <property type="evidence" value="ECO:0007669"/>
    <property type="project" value="TreeGrafter"/>
</dbReference>
<dbReference type="PANTHER" id="PTHR30146:SF109">
    <property type="entry name" value="HTH-TYPE TRANSCRIPTIONAL REGULATOR GALS"/>
    <property type="match status" value="1"/>
</dbReference>
<keyword evidence="1" id="KW-0805">Transcription regulation</keyword>
<dbReference type="InterPro" id="IPR001387">
    <property type="entry name" value="Cro/C1-type_HTH"/>
</dbReference>
<dbReference type="SUPFAM" id="SSF47413">
    <property type="entry name" value="lambda repressor-like DNA-binding domains"/>
    <property type="match status" value="1"/>
</dbReference>
<dbReference type="InterPro" id="IPR028082">
    <property type="entry name" value="Peripla_BP_I"/>
</dbReference>
<dbReference type="RefSeq" id="WP_109747492.1">
    <property type="nucleotide sequence ID" value="NZ_JANKBI010000011.1"/>
</dbReference>
<dbReference type="PROSITE" id="PS50932">
    <property type="entry name" value="HTH_LACI_2"/>
    <property type="match status" value="1"/>
</dbReference>
<evidence type="ECO:0000313" key="6">
    <source>
        <dbReference type="EMBL" id="PWJ73691.1"/>
    </source>
</evidence>
<evidence type="ECO:0000259" key="4">
    <source>
        <dbReference type="PROSITE" id="PS50932"/>
    </source>
</evidence>
<comment type="caution">
    <text evidence="6">The sequence shown here is derived from an EMBL/GenBank/DDBJ whole genome shotgun (WGS) entry which is preliminary data.</text>
</comment>
<dbReference type="SUPFAM" id="SSF53822">
    <property type="entry name" value="Periplasmic binding protein-like I"/>
    <property type="match status" value="1"/>
</dbReference>
<dbReference type="EMBL" id="QGGY01000011">
    <property type="protein sequence ID" value="PWJ73691.1"/>
    <property type="molecule type" value="Genomic_DNA"/>
</dbReference>
<keyword evidence="3" id="KW-0804">Transcription</keyword>
<dbReference type="PROSITE" id="PS50943">
    <property type="entry name" value="HTH_CROC1"/>
    <property type="match status" value="1"/>
</dbReference>